<evidence type="ECO:0000256" key="4">
    <source>
        <dbReference type="ARBA" id="ARBA00022481"/>
    </source>
</evidence>
<evidence type="ECO:0000256" key="10">
    <source>
        <dbReference type="ARBA" id="ARBA00030775"/>
    </source>
</evidence>
<dbReference type="AlphaFoldDB" id="A0A809SE88"/>
<evidence type="ECO:0000256" key="11">
    <source>
        <dbReference type="SAM" id="Phobius"/>
    </source>
</evidence>
<keyword evidence="8 11" id="KW-0472">Membrane</keyword>
<sequence length="180" mass="18481">MNIPIDKGFTLIELLITISIGAILLAIAIPGYQSFVSSSRMTAQSNDFLSALQLARSEAVKRGRLVSVCKSADGATCAVTGTWAQGWIVFTDSGVVGTVDGTDAVIRVFPAISGNSTLVGSINIASFLSYQSTGSTSLAAGSNEVVSLCPFVPATVAGRDIQVSASGRARVQNPPAVVCP</sequence>
<keyword evidence="6 11" id="KW-0812">Transmembrane</keyword>
<dbReference type="SUPFAM" id="SSF54523">
    <property type="entry name" value="Pili subunits"/>
    <property type="match status" value="1"/>
</dbReference>
<dbReference type="Pfam" id="PF07963">
    <property type="entry name" value="N_methyl"/>
    <property type="match status" value="1"/>
</dbReference>
<keyword evidence="3" id="KW-1003">Cell membrane</keyword>
<dbReference type="RefSeq" id="WP_162085010.1">
    <property type="nucleotide sequence ID" value="NZ_AP021881.1"/>
</dbReference>
<evidence type="ECO:0000259" key="12">
    <source>
        <dbReference type="Pfam" id="PF12019"/>
    </source>
</evidence>
<evidence type="ECO:0000313" key="13">
    <source>
        <dbReference type="EMBL" id="BBP01207.1"/>
    </source>
</evidence>
<keyword evidence="7 11" id="KW-1133">Transmembrane helix</keyword>
<keyword evidence="14" id="KW-1185">Reference proteome</keyword>
<dbReference type="Gene3D" id="3.55.40.10">
    <property type="entry name" value="minor pseudopilin epsh domain"/>
    <property type="match status" value="1"/>
</dbReference>
<protein>
    <recommendedName>
        <fullName evidence="2">Type II secretion system protein H</fullName>
    </recommendedName>
    <alternativeName>
        <fullName evidence="10">General secretion pathway protein H</fullName>
    </alternativeName>
</protein>
<evidence type="ECO:0000256" key="5">
    <source>
        <dbReference type="ARBA" id="ARBA00022519"/>
    </source>
</evidence>
<keyword evidence="4" id="KW-0488">Methylation</keyword>
<dbReference type="KEGG" id="sniv:SFSGTM_19150"/>
<dbReference type="Pfam" id="PF12019">
    <property type="entry name" value="GspH"/>
    <property type="match status" value="1"/>
</dbReference>
<evidence type="ECO:0000256" key="1">
    <source>
        <dbReference type="ARBA" id="ARBA00004377"/>
    </source>
</evidence>
<dbReference type="GO" id="GO:0015627">
    <property type="term" value="C:type II protein secretion system complex"/>
    <property type="evidence" value="ECO:0007669"/>
    <property type="project" value="InterPro"/>
</dbReference>
<keyword evidence="5" id="KW-0997">Cell inner membrane</keyword>
<organism evidence="13 14">
    <name type="scientific">Sulfuriferula nivalis</name>
    <dbReference type="NCBI Taxonomy" id="2675298"/>
    <lineage>
        <taxon>Bacteria</taxon>
        <taxon>Pseudomonadati</taxon>
        <taxon>Pseudomonadota</taxon>
        <taxon>Betaproteobacteria</taxon>
        <taxon>Nitrosomonadales</taxon>
        <taxon>Sulfuricellaceae</taxon>
        <taxon>Sulfuriferula</taxon>
    </lineage>
</organism>
<proteinExistence type="inferred from homology"/>
<name>A0A809SE88_9PROT</name>
<dbReference type="GO" id="GO:0005886">
    <property type="term" value="C:plasma membrane"/>
    <property type="evidence" value="ECO:0007669"/>
    <property type="project" value="UniProtKB-SubCell"/>
</dbReference>
<evidence type="ECO:0000256" key="2">
    <source>
        <dbReference type="ARBA" id="ARBA00021549"/>
    </source>
</evidence>
<feature type="domain" description="General secretion pathway GspH" evidence="12">
    <location>
        <begin position="45"/>
        <end position="167"/>
    </location>
</feature>
<dbReference type="PROSITE" id="PS00409">
    <property type="entry name" value="PROKAR_NTER_METHYL"/>
    <property type="match status" value="1"/>
</dbReference>
<gene>
    <name evidence="13" type="primary">fimT</name>
    <name evidence="13" type="ORF">SFSGTM_19150</name>
</gene>
<dbReference type="NCBIfam" id="TIGR02532">
    <property type="entry name" value="IV_pilin_GFxxxE"/>
    <property type="match status" value="1"/>
</dbReference>
<dbReference type="Proteomes" id="UP000463939">
    <property type="component" value="Chromosome"/>
</dbReference>
<reference evidence="14" key="1">
    <citation type="submission" date="2019-11" db="EMBL/GenBank/DDBJ databases">
        <title>Isolation and characterization of a novel species in the genus Sulfuriferula.</title>
        <authorList>
            <person name="Mochizuki J."/>
            <person name="Kojima H."/>
            <person name="Fukui M."/>
        </authorList>
    </citation>
    <scope>NUCLEOTIDE SEQUENCE [LARGE SCALE GENOMIC DNA]</scope>
    <source>
        <strain evidence="14">SGTM</strain>
    </source>
</reference>
<evidence type="ECO:0000256" key="7">
    <source>
        <dbReference type="ARBA" id="ARBA00022989"/>
    </source>
</evidence>
<feature type="transmembrane region" description="Helical" evidence="11">
    <location>
        <begin position="12"/>
        <end position="32"/>
    </location>
</feature>
<dbReference type="InterPro" id="IPR045584">
    <property type="entry name" value="Pilin-like"/>
</dbReference>
<dbReference type="EMBL" id="AP021881">
    <property type="protein sequence ID" value="BBP01207.1"/>
    <property type="molecule type" value="Genomic_DNA"/>
</dbReference>
<evidence type="ECO:0000313" key="14">
    <source>
        <dbReference type="Proteomes" id="UP000463939"/>
    </source>
</evidence>
<evidence type="ECO:0000256" key="6">
    <source>
        <dbReference type="ARBA" id="ARBA00022692"/>
    </source>
</evidence>
<dbReference type="GO" id="GO:0015628">
    <property type="term" value="P:protein secretion by the type II secretion system"/>
    <property type="evidence" value="ECO:0007669"/>
    <property type="project" value="InterPro"/>
</dbReference>
<dbReference type="InterPro" id="IPR022346">
    <property type="entry name" value="T2SS_GspH"/>
</dbReference>
<comment type="subcellular location">
    <subcellularLocation>
        <location evidence="1">Cell inner membrane</location>
        <topology evidence="1">Single-pass membrane protein</topology>
    </subcellularLocation>
</comment>
<comment type="similarity">
    <text evidence="9">Belongs to the GSP H family.</text>
</comment>
<evidence type="ECO:0000256" key="9">
    <source>
        <dbReference type="ARBA" id="ARBA00025772"/>
    </source>
</evidence>
<evidence type="ECO:0000256" key="3">
    <source>
        <dbReference type="ARBA" id="ARBA00022475"/>
    </source>
</evidence>
<evidence type="ECO:0000256" key="8">
    <source>
        <dbReference type="ARBA" id="ARBA00023136"/>
    </source>
</evidence>
<dbReference type="InterPro" id="IPR012902">
    <property type="entry name" value="N_methyl_site"/>
</dbReference>
<accession>A0A809SE88</accession>